<keyword evidence="10" id="KW-1185">Reference proteome</keyword>
<dbReference type="RefSeq" id="WP_377459087.1">
    <property type="nucleotide sequence ID" value="NZ_JBHLUB010000029.1"/>
</dbReference>
<dbReference type="EMBL" id="JBHLUB010000029">
    <property type="protein sequence ID" value="MFC0582141.1"/>
    <property type="molecule type" value="Genomic_DNA"/>
</dbReference>
<protein>
    <submittedName>
        <fullName evidence="9">Magnesium and cobalt transport protein CorA</fullName>
    </submittedName>
</protein>
<comment type="similarity">
    <text evidence="2">Belongs to the CorA metal ion transporter (MIT) (TC 1.A.35) family.</text>
</comment>
<feature type="transmembrane region" description="Helical" evidence="8">
    <location>
        <begin position="310"/>
        <end position="330"/>
    </location>
</feature>
<dbReference type="Pfam" id="PF01544">
    <property type="entry name" value="CorA"/>
    <property type="match status" value="1"/>
</dbReference>
<evidence type="ECO:0000256" key="4">
    <source>
        <dbReference type="ARBA" id="ARBA00022475"/>
    </source>
</evidence>
<evidence type="ECO:0000256" key="6">
    <source>
        <dbReference type="ARBA" id="ARBA00022989"/>
    </source>
</evidence>
<feature type="transmembrane region" description="Helical" evidence="8">
    <location>
        <begin position="279"/>
        <end position="298"/>
    </location>
</feature>
<dbReference type="CDD" id="cd12830">
    <property type="entry name" value="MtCorA-like"/>
    <property type="match status" value="1"/>
</dbReference>
<comment type="caution">
    <text evidence="9">The sequence shown here is derived from an EMBL/GenBank/DDBJ whole genome shotgun (WGS) entry which is preliminary data.</text>
</comment>
<gene>
    <name evidence="9" type="ORF">ACFFFR_07065</name>
</gene>
<evidence type="ECO:0000256" key="3">
    <source>
        <dbReference type="ARBA" id="ARBA00022448"/>
    </source>
</evidence>
<evidence type="ECO:0000256" key="5">
    <source>
        <dbReference type="ARBA" id="ARBA00022692"/>
    </source>
</evidence>
<proteinExistence type="inferred from homology"/>
<dbReference type="SUPFAM" id="SSF144083">
    <property type="entry name" value="Magnesium transport protein CorA, transmembrane region"/>
    <property type="match status" value="1"/>
</dbReference>
<dbReference type="SUPFAM" id="SSF143865">
    <property type="entry name" value="CorA soluble domain-like"/>
    <property type="match status" value="1"/>
</dbReference>
<dbReference type="Proteomes" id="UP001589862">
    <property type="component" value="Unassembled WGS sequence"/>
</dbReference>
<evidence type="ECO:0000313" key="9">
    <source>
        <dbReference type="EMBL" id="MFC0582141.1"/>
    </source>
</evidence>
<organism evidence="9 10">
    <name type="scientific">Micrococcoides hystricis</name>
    <dbReference type="NCBI Taxonomy" id="1572761"/>
    <lineage>
        <taxon>Bacteria</taxon>
        <taxon>Bacillati</taxon>
        <taxon>Actinomycetota</taxon>
        <taxon>Actinomycetes</taxon>
        <taxon>Micrococcales</taxon>
        <taxon>Micrococcaceae</taxon>
        <taxon>Micrococcoides</taxon>
    </lineage>
</organism>
<evidence type="ECO:0000256" key="8">
    <source>
        <dbReference type="SAM" id="Phobius"/>
    </source>
</evidence>
<sequence>MTIIENAIYVDGHRAYAPLTLQETLDTLDSSGGMAWIGLYRPDEAELNEVAEELRLHELSVEDALSGQQRAKIERYDDSHFIVLLPARYLDAEEIIEFGELSIFVGENYVVTVRHAEDFDVSNVRQELELHPEELAKGPDAVVHALIDRVVDDYFPVMDGLENDVHEIEDQLFSGETNVSRRIYQLSREVIQFQNALAPIPTLLSRLGFELREGQEHEGDDNIELQRQLRDVNDHALQLLERIRGLRATLENALSLASTLVSAQLAEQGVKQNEQMKKISSWAAIIFAPQLIGSIYGMNFDNMPELHWALGYPFAIFLMLCVGFGLFLTFKRNDWL</sequence>
<dbReference type="PANTHER" id="PTHR46494">
    <property type="entry name" value="CORA FAMILY METAL ION TRANSPORTER (EUROFUNG)"/>
    <property type="match status" value="1"/>
</dbReference>
<dbReference type="InterPro" id="IPR002523">
    <property type="entry name" value="MgTranspt_CorA/ZnTranspt_ZntB"/>
</dbReference>
<dbReference type="PANTHER" id="PTHR46494:SF1">
    <property type="entry name" value="CORA FAMILY METAL ION TRANSPORTER (EUROFUNG)"/>
    <property type="match status" value="1"/>
</dbReference>
<dbReference type="Gene3D" id="3.30.460.20">
    <property type="entry name" value="CorA soluble domain-like"/>
    <property type="match status" value="1"/>
</dbReference>
<keyword evidence="4" id="KW-1003">Cell membrane</keyword>
<evidence type="ECO:0000256" key="2">
    <source>
        <dbReference type="ARBA" id="ARBA00009765"/>
    </source>
</evidence>
<keyword evidence="3" id="KW-0813">Transport</keyword>
<name>A0ABV6PC11_9MICC</name>
<comment type="subcellular location">
    <subcellularLocation>
        <location evidence="1">Cell membrane</location>
        <topology evidence="1">Multi-pass membrane protein</topology>
    </subcellularLocation>
</comment>
<dbReference type="Gene3D" id="1.20.58.340">
    <property type="entry name" value="Magnesium transport protein CorA, transmembrane region"/>
    <property type="match status" value="2"/>
</dbReference>
<accession>A0ABV6PC11</accession>
<evidence type="ECO:0000256" key="7">
    <source>
        <dbReference type="ARBA" id="ARBA00023136"/>
    </source>
</evidence>
<keyword evidence="6 8" id="KW-1133">Transmembrane helix</keyword>
<evidence type="ECO:0000256" key="1">
    <source>
        <dbReference type="ARBA" id="ARBA00004651"/>
    </source>
</evidence>
<dbReference type="InterPro" id="IPR045861">
    <property type="entry name" value="CorA_cytoplasmic_dom"/>
</dbReference>
<keyword evidence="5 8" id="KW-0812">Transmembrane</keyword>
<evidence type="ECO:0000313" key="10">
    <source>
        <dbReference type="Proteomes" id="UP001589862"/>
    </source>
</evidence>
<keyword evidence="7 8" id="KW-0472">Membrane</keyword>
<dbReference type="InterPro" id="IPR045863">
    <property type="entry name" value="CorA_TM1_TM2"/>
</dbReference>
<reference evidence="9 10" key="1">
    <citation type="submission" date="2024-09" db="EMBL/GenBank/DDBJ databases">
        <authorList>
            <person name="Sun Q."/>
            <person name="Mori K."/>
        </authorList>
    </citation>
    <scope>NUCLEOTIDE SEQUENCE [LARGE SCALE GENOMIC DNA]</scope>
    <source>
        <strain evidence="9 10">NCAIM B.02604</strain>
    </source>
</reference>